<gene>
    <name evidence="1" type="ORF">FOZ61_004643</name>
</gene>
<comment type="caution">
    <text evidence="1">The sequence shown here is derived from an EMBL/GenBank/DDBJ whole genome shotgun (WGS) entry which is preliminary data.</text>
</comment>
<dbReference type="Proteomes" id="UP000570595">
    <property type="component" value="Unassembled WGS sequence"/>
</dbReference>
<dbReference type="AlphaFoldDB" id="A0A7J6KKP6"/>
<sequence length="80" mass="8608">MIVHCGGNEPSRSDEAYGGAAVIFVGYDMVCKEASFWSEAAVALASVGRRLGLSHHVNQAELDRLCKLGIYACPPPRNPF</sequence>
<reference evidence="1 2" key="1">
    <citation type="submission" date="2020-04" db="EMBL/GenBank/DDBJ databases">
        <title>Perkinsus olseni comparative genomics.</title>
        <authorList>
            <person name="Bogema D.R."/>
        </authorList>
    </citation>
    <scope>NUCLEOTIDE SEQUENCE [LARGE SCALE GENOMIC DNA]</scope>
    <source>
        <strain evidence="1">ATCC PRA-179</strain>
    </source>
</reference>
<organism evidence="1 2">
    <name type="scientific">Perkinsus olseni</name>
    <name type="common">Perkinsus atlanticus</name>
    <dbReference type="NCBI Taxonomy" id="32597"/>
    <lineage>
        <taxon>Eukaryota</taxon>
        <taxon>Sar</taxon>
        <taxon>Alveolata</taxon>
        <taxon>Perkinsozoa</taxon>
        <taxon>Perkinsea</taxon>
        <taxon>Perkinsida</taxon>
        <taxon>Perkinsidae</taxon>
        <taxon>Perkinsus</taxon>
    </lineage>
</organism>
<name>A0A7J6KKP6_PEROL</name>
<dbReference type="EMBL" id="JABAHT010002627">
    <property type="protein sequence ID" value="KAF4647106.1"/>
    <property type="molecule type" value="Genomic_DNA"/>
</dbReference>
<evidence type="ECO:0000313" key="2">
    <source>
        <dbReference type="Proteomes" id="UP000570595"/>
    </source>
</evidence>
<evidence type="ECO:0000313" key="1">
    <source>
        <dbReference type="EMBL" id="KAF4647106.1"/>
    </source>
</evidence>
<protein>
    <submittedName>
        <fullName evidence="1">Uncharacterized protein</fullName>
    </submittedName>
</protein>
<proteinExistence type="predicted"/>
<accession>A0A7J6KKP6</accession>